<feature type="domain" description="Mur ligase C-terminal" evidence="13">
    <location>
        <begin position="321"/>
        <end position="444"/>
    </location>
</feature>
<dbReference type="AlphaFoldDB" id="A0A5E4XGX0"/>
<dbReference type="InterPro" id="IPR004101">
    <property type="entry name" value="Mur_ligase_C"/>
</dbReference>
<dbReference type="Gene3D" id="3.40.1190.10">
    <property type="entry name" value="Mur-like, catalytic domain"/>
    <property type="match status" value="1"/>
</dbReference>
<evidence type="ECO:0000256" key="6">
    <source>
        <dbReference type="ARBA" id="ARBA00022960"/>
    </source>
</evidence>
<evidence type="ECO:0000256" key="2">
    <source>
        <dbReference type="ARBA" id="ARBA00022598"/>
    </source>
</evidence>
<dbReference type="Pfam" id="PF08245">
    <property type="entry name" value="Mur_ligase_M"/>
    <property type="match status" value="1"/>
</dbReference>
<name>A0A5E4XGX0_9BURK</name>
<dbReference type="GO" id="GO:0047480">
    <property type="term" value="F:UDP-N-acetylmuramoyl-tripeptide-D-alanyl-D-alanine ligase activity"/>
    <property type="evidence" value="ECO:0007669"/>
    <property type="project" value="UniProtKB-UniRule"/>
</dbReference>
<evidence type="ECO:0000256" key="4">
    <source>
        <dbReference type="ARBA" id="ARBA00022741"/>
    </source>
</evidence>
<dbReference type="Proteomes" id="UP000366945">
    <property type="component" value="Unassembled WGS sequence"/>
</dbReference>
<dbReference type="SUPFAM" id="SSF63418">
    <property type="entry name" value="MurE/MurF N-terminal domain"/>
    <property type="match status" value="1"/>
</dbReference>
<accession>A0A5E4XGX0</accession>
<evidence type="ECO:0000256" key="11">
    <source>
        <dbReference type="RuleBase" id="RU004136"/>
    </source>
</evidence>
<dbReference type="RefSeq" id="WP_150681062.1">
    <property type="nucleotide sequence ID" value="NZ_CABPSK010000003.1"/>
</dbReference>
<dbReference type="EMBL" id="CABPSK010000003">
    <property type="protein sequence ID" value="VVE35370.1"/>
    <property type="molecule type" value="Genomic_DNA"/>
</dbReference>
<dbReference type="Gene3D" id="3.40.1390.10">
    <property type="entry name" value="MurE/MurF, N-terminal domain"/>
    <property type="match status" value="1"/>
</dbReference>
<dbReference type="PANTHER" id="PTHR43024:SF1">
    <property type="entry name" value="UDP-N-ACETYLMURAMOYL-TRIPEPTIDE--D-ALANYL-D-ALANINE LIGASE"/>
    <property type="match status" value="1"/>
</dbReference>
<comment type="subcellular location">
    <subcellularLocation>
        <location evidence="10 11">Cytoplasm</location>
    </subcellularLocation>
</comment>
<dbReference type="InterPro" id="IPR005863">
    <property type="entry name" value="UDP-N-AcMur_synth"/>
</dbReference>
<keyword evidence="6 10" id="KW-0133">Cell shape</keyword>
<comment type="pathway">
    <text evidence="10 11">Cell wall biogenesis; peptidoglycan biosynthesis.</text>
</comment>
<dbReference type="InterPro" id="IPR000713">
    <property type="entry name" value="Mur_ligase_N"/>
</dbReference>
<keyword evidence="5 10" id="KW-0067">ATP-binding</keyword>
<dbReference type="InterPro" id="IPR051046">
    <property type="entry name" value="MurCDEF_CellWall_CoF430Synth"/>
</dbReference>
<keyword evidence="7 10" id="KW-0573">Peptidoglycan synthesis</keyword>
<sequence>MSMWQLSDAQAAVADSYVMGSASTAFSRIVTDSRSVQPGDLFIALKGERFDAHDFLADVVRAGAAAVVASRVPEGFDAPALIVPDTRIALGELAAAWRRRFAIPVVAVTGSNGKTTVKEMISAIFAEAVGADARLATAGNFNNDIGLPLTLFRLKDGDKLAVLELGMNHPGETAYLARIAQPSVAVINNAQREHQEFMVSVSAVAEEHSAVLAALPVDGVAVFPAESEFAPMWREIAEAPGTKRRVLDFALDTRAAVSGRYDVATRVLRVDTPAGGFTVKLPLLGEHNARNALAAIACAVGAHVDIGSIVRALEAFSAVKGRLQVSTLSKGPLAGVTLIDDTYNANPDSVLAAIDVLAQTPAPRVLVLGDMGEVGDNGPEFHREVGEYAAQRGIDLLMALGEQTQDTVSAFGDGGEHFADVAPLAAALIAKLSAPATVLVKGSRFMRMERVLEALRATSETGGGNAPAK</sequence>
<dbReference type="GO" id="GO:0008766">
    <property type="term" value="F:UDP-N-acetylmuramoylalanyl-D-glutamyl-2,6-diaminopimelate-D-alanyl-D-alanine ligase activity"/>
    <property type="evidence" value="ECO:0007669"/>
    <property type="project" value="RHEA"/>
</dbReference>
<evidence type="ECO:0000256" key="9">
    <source>
        <dbReference type="ARBA" id="ARBA00023316"/>
    </source>
</evidence>
<dbReference type="HAMAP" id="MF_02019">
    <property type="entry name" value="MurF"/>
    <property type="match status" value="1"/>
</dbReference>
<keyword evidence="3 10" id="KW-0132">Cell division</keyword>
<evidence type="ECO:0000256" key="1">
    <source>
        <dbReference type="ARBA" id="ARBA00022490"/>
    </source>
</evidence>
<evidence type="ECO:0000256" key="7">
    <source>
        <dbReference type="ARBA" id="ARBA00022984"/>
    </source>
</evidence>
<dbReference type="GO" id="GO:0005737">
    <property type="term" value="C:cytoplasm"/>
    <property type="evidence" value="ECO:0007669"/>
    <property type="project" value="UniProtKB-SubCell"/>
</dbReference>
<keyword evidence="2 10" id="KW-0436">Ligase</keyword>
<dbReference type="PANTHER" id="PTHR43024">
    <property type="entry name" value="UDP-N-ACETYLMURAMOYL-TRIPEPTIDE--D-ALANYL-D-ALANINE LIGASE"/>
    <property type="match status" value="1"/>
</dbReference>
<dbReference type="GO" id="GO:0071555">
    <property type="term" value="P:cell wall organization"/>
    <property type="evidence" value="ECO:0007669"/>
    <property type="project" value="UniProtKB-KW"/>
</dbReference>
<evidence type="ECO:0000259" key="14">
    <source>
        <dbReference type="Pfam" id="PF08245"/>
    </source>
</evidence>
<dbReference type="InterPro" id="IPR036565">
    <property type="entry name" value="Mur-like_cat_sf"/>
</dbReference>
<dbReference type="GO" id="GO:0051301">
    <property type="term" value="P:cell division"/>
    <property type="evidence" value="ECO:0007669"/>
    <property type="project" value="UniProtKB-KW"/>
</dbReference>
<organism evidence="15 16">
    <name type="scientific">Pandoraea pneumonica</name>
    <dbReference type="NCBI Taxonomy" id="2508299"/>
    <lineage>
        <taxon>Bacteria</taxon>
        <taxon>Pseudomonadati</taxon>
        <taxon>Pseudomonadota</taxon>
        <taxon>Betaproteobacteria</taxon>
        <taxon>Burkholderiales</taxon>
        <taxon>Burkholderiaceae</taxon>
        <taxon>Pandoraea</taxon>
    </lineage>
</organism>
<evidence type="ECO:0000256" key="5">
    <source>
        <dbReference type="ARBA" id="ARBA00022840"/>
    </source>
</evidence>
<dbReference type="UniPathway" id="UPA00219"/>
<dbReference type="EC" id="6.3.2.10" evidence="10 11"/>
<evidence type="ECO:0000259" key="12">
    <source>
        <dbReference type="Pfam" id="PF01225"/>
    </source>
</evidence>
<keyword evidence="8 10" id="KW-0131">Cell cycle</keyword>
<dbReference type="GO" id="GO:0005524">
    <property type="term" value="F:ATP binding"/>
    <property type="evidence" value="ECO:0007669"/>
    <property type="project" value="UniProtKB-UniRule"/>
</dbReference>
<dbReference type="InterPro" id="IPR013221">
    <property type="entry name" value="Mur_ligase_cen"/>
</dbReference>
<keyword evidence="4 10" id="KW-0547">Nucleotide-binding</keyword>
<evidence type="ECO:0000256" key="3">
    <source>
        <dbReference type="ARBA" id="ARBA00022618"/>
    </source>
</evidence>
<dbReference type="Pfam" id="PF02875">
    <property type="entry name" value="Mur_ligase_C"/>
    <property type="match status" value="1"/>
</dbReference>
<evidence type="ECO:0000256" key="10">
    <source>
        <dbReference type="HAMAP-Rule" id="MF_02019"/>
    </source>
</evidence>
<dbReference type="OrthoDB" id="9801978at2"/>
<dbReference type="GO" id="GO:0008360">
    <property type="term" value="P:regulation of cell shape"/>
    <property type="evidence" value="ECO:0007669"/>
    <property type="project" value="UniProtKB-KW"/>
</dbReference>
<comment type="similarity">
    <text evidence="10">Belongs to the MurCDEF family. MurF subfamily.</text>
</comment>
<feature type="domain" description="Mur ligase N-terminal catalytic" evidence="12">
    <location>
        <begin position="28"/>
        <end position="97"/>
    </location>
</feature>
<evidence type="ECO:0000256" key="8">
    <source>
        <dbReference type="ARBA" id="ARBA00023306"/>
    </source>
</evidence>
<comment type="function">
    <text evidence="10 11">Involved in cell wall formation. Catalyzes the final step in the synthesis of UDP-N-acetylmuramoyl-pentapeptide, the precursor of murein.</text>
</comment>
<evidence type="ECO:0000313" key="15">
    <source>
        <dbReference type="EMBL" id="VVE35370.1"/>
    </source>
</evidence>
<evidence type="ECO:0000313" key="16">
    <source>
        <dbReference type="Proteomes" id="UP000366945"/>
    </source>
</evidence>
<keyword evidence="16" id="KW-1185">Reference proteome</keyword>
<dbReference type="Gene3D" id="3.90.190.20">
    <property type="entry name" value="Mur ligase, C-terminal domain"/>
    <property type="match status" value="1"/>
</dbReference>
<dbReference type="GeneID" id="300405881"/>
<dbReference type="InterPro" id="IPR036615">
    <property type="entry name" value="Mur_ligase_C_dom_sf"/>
</dbReference>
<comment type="catalytic activity">
    <reaction evidence="10 11">
        <text>D-alanyl-D-alanine + UDP-N-acetyl-alpha-D-muramoyl-L-alanyl-gamma-D-glutamyl-meso-2,6-diaminopimelate + ATP = UDP-N-acetyl-alpha-D-muramoyl-L-alanyl-gamma-D-glutamyl-meso-2,6-diaminopimeloyl-D-alanyl-D-alanine + ADP + phosphate + H(+)</text>
        <dbReference type="Rhea" id="RHEA:28374"/>
        <dbReference type="ChEBI" id="CHEBI:15378"/>
        <dbReference type="ChEBI" id="CHEBI:30616"/>
        <dbReference type="ChEBI" id="CHEBI:43474"/>
        <dbReference type="ChEBI" id="CHEBI:57822"/>
        <dbReference type="ChEBI" id="CHEBI:61386"/>
        <dbReference type="ChEBI" id="CHEBI:83905"/>
        <dbReference type="ChEBI" id="CHEBI:456216"/>
        <dbReference type="EC" id="6.3.2.10"/>
    </reaction>
</comment>
<proteinExistence type="inferred from homology"/>
<feature type="domain" description="Mur ligase central" evidence="14">
    <location>
        <begin position="108"/>
        <end position="299"/>
    </location>
</feature>
<feature type="binding site" evidence="10">
    <location>
        <begin position="110"/>
        <end position="116"/>
    </location>
    <ligand>
        <name>ATP</name>
        <dbReference type="ChEBI" id="CHEBI:30616"/>
    </ligand>
</feature>
<dbReference type="GO" id="GO:0009252">
    <property type="term" value="P:peptidoglycan biosynthetic process"/>
    <property type="evidence" value="ECO:0007669"/>
    <property type="project" value="UniProtKB-UniRule"/>
</dbReference>
<reference evidence="15 16" key="1">
    <citation type="submission" date="2019-08" db="EMBL/GenBank/DDBJ databases">
        <authorList>
            <person name="Peeters C."/>
        </authorList>
    </citation>
    <scope>NUCLEOTIDE SEQUENCE [LARGE SCALE GENOMIC DNA]</scope>
    <source>
        <strain evidence="15 16">LMG 31114</strain>
    </source>
</reference>
<keyword evidence="9 10" id="KW-0961">Cell wall biogenesis/degradation</keyword>
<dbReference type="Pfam" id="PF01225">
    <property type="entry name" value="Mur_ligase"/>
    <property type="match status" value="1"/>
</dbReference>
<evidence type="ECO:0000259" key="13">
    <source>
        <dbReference type="Pfam" id="PF02875"/>
    </source>
</evidence>
<dbReference type="NCBIfam" id="TIGR01143">
    <property type="entry name" value="murF"/>
    <property type="match status" value="1"/>
</dbReference>
<gene>
    <name evidence="10" type="primary">murF</name>
    <name evidence="15" type="ORF">PPN31114_03882</name>
</gene>
<dbReference type="SUPFAM" id="SSF53244">
    <property type="entry name" value="MurD-like peptide ligases, peptide-binding domain"/>
    <property type="match status" value="1"/>
</dbReference>
<dbReference type="InterPro" id="IPR035911">
    <property type="entry name" value="MurE/MurF_N"/>
</dbReference>
<protein>
    <recommendedName>
        <fullName evidence="10 11">UDP-N-acetylmuramoyl-tripeptide--D-alanyl-D-alanine ligase</fullName>
        <ecNumber evidence="10 11">6.3.2.10</ecNumber>
    </recommendedName>
    <alternativeName>
        <fullName evidence="10">D-alanyl-D-alanine-adding enzyme</fullName>
    </alternativeName>
</protein>
<dbReference type="SUPFAM" id="SSF53623">
    <property type="entry name" value="MurD-like peptide ligases, catalytic domain"/>
    <property type="match status" value="1"/>
</dbReference>
<keyword evidence="1 10" id="KW-0963">Cytoplasm</keyword>